<evidence type="ECO:0000313" key="2">
    <source>
        <dbReference type="Proteomes" id="UP000188268"/>
    </source>
</evidence>
<dbReference type="Gramene" id="OMO77285">
    <property type="protein sequence ID" value="OMO77285"/>
    <property type="gene ID" value="CCACVL1_15114"/>
</dbReference>
<dbReference type="EMBL" id="AWWV01010766">
    <property type="protein sequence ID" value="OMO77285.1"/>
    <property type="molecule type" value="Genomic_DNA"/>
</dbReference>
<dbReference type="AlphaFoldDB" id="A0A1R3I3V4"/>
<feature type="non-terminal residue" evidence="1">
    <location>
        <position position="25"/>
    </location>
</feature>
<reference evidence="1 2" key="1">
    <citation type="submission" date="2013-09" db="EMBL/GenBank/DDBJ databases">
        <title>Corchorus capsularis genome sequencing.</title>
        <authorList>
            <person name="Alam M."/>
            <person name="Haque M.S."/>
            <person name="Islam M.S."/>
            <person name="Emdad E.M."/>
            <person name="Islam M.M."/>
            <person name="Ahmed B."/>
            <person name="Halim A."/>
            <person name="Hossen Q.M.M."/>
            <person name="Hossain M.Z."/>
            <person name="Ahmed R."/>
            <person name="Khan M.M."/>
            <person name="Islam R."/>
            <person name="Rashid M.M."/>
            <person name="Khan S.A."/>
            <person name="Rahman M.S."/>
            <person name="Alam M."/>
        </authorList>
    </citation>
    <scope>NUCLEOTIDE SEQUENCE [LARGE SCALE GENOMIC DNA]</scope>
    <source>
        <strain evidence="2">cv. CVL-1</strain>
        <tissue evidence="1">Whole seedling</tissue>
    </source>
</reference>
<organism evidence="1 2">
    <name type="scientific">Corchorus capsularis</name>
    <name type="common">Jute</name>
    <dbReference type="NCBI Taxonomy" id="210143"/>
    <lineage>
        <taxon>Eukaryota</taxon>
        <taxon>Viridiplantae</taxon>
        <taxon>Streptophyta</taxon>
        <taxon>Embryophyta</taxon>
        <taxon>Tracheophyta</taxon>
        <taxon>Spermatophyta</taxon>
        <taxon>Magnoliopsida</taxon>
        <taxon>eudicotyledons</taxon>
        <taxon>Gunneridae</taxon>
        <taxon>Pentapetalae</taxon>
        <taxon>rosids</taxon>
        <taxon>malvids</taxon>
        <taxon>Malvales</taxon>
        <taxon>Malvaceae</taxon>
        <taxon>Grewioideae</taxon>
        <taxon>Apeibeae</taxon>
        <taxon>Corchorus</taxon>
    </lineage>
</organism>
<dbReference type="Proteomes" id="UP000188268">
    <property type="component" value="Unassembled WGS sequence"/>
</dbReference>
<protein>
    <submittedName>
        <fullName evidence="1">Uncharacterized protein</fullName>
    </submittedName>
</protein>
<proteinExistence type="predicted"/>
<sequence>MGKTKIWFPWEEKLNRSKKSSQTSS</sequence>
<gene>
    <name evidence="1" type="ORF">CCACVL1_15114</name>
</gene>
<accession>A0A1R3I3V4</accession>
<name>A0A1R3I3V4_COCAP</name>
<keyword evidence="2" id="KW-1185">Reference proteome</keyword>
<comment type="caution">
    <text evidence="1">The sequence shown here is derived from an EMBL/GenBank/DDBJ whole genome shotgun (WGS) entry which is preliminary data.</text>
</comment>
<evidence type="ECO:0000313" key="1">
    <source>
        <dbReference type="EMBL" id="OMO77285.1"/>
    </source>
</evidence>